<dbReference type="Pfam" id="PF13439">
    <property type="entry name" value="Glyco_transf_4"/>
    <property type="match status" value="1"/>
</dbReference>
<evidence type="ECO:0000259" key="2">
    <source>
        <dbReference type="Pfam" id="PF13439"/>
    </source>
</evidence>
<sequence length="349" mass="40355">MQILWISNMGPKPSAPVQGQFVEQQRQALPIPTAYHWMRWHSDSRINRLLKYPVWSLDFIWRYIFCRQRFDILHVHFYYPSIWLALLYKWLRHRSVRIVVTCHGSDIYQYQPAGHLYRWCARSVSQWIFTSPALQQAFFCQPQKAAVLSAGIASQYQHSQPLSLAGKDIDLLFVGTLNHNKGLDRLERVLPQLADKSICIIGQGPEAAKLADWQQRYPALRWLPSQTPAQLQQWYQRSKVLVSLSRQESFGLVMTEALACYTPVIATDTDGARAQLQPQFGWVLSQQQSEDALTSELLAALEHCWQLPADEYQCMQQAGRAYAQSQLLPVVVSQLMAIYQQLYQQRSTE</sequence>
<dbReference type="EC" id="2.4.-.-" evidence="3"/>
<keyword evidence="4" id="KW-1185">Reference proteome</keyword>
<keyword evidence="3" id="KW-0808">Transferase</keyword>
<proteinExistence type="predicted"/>
<name>A0ABT9GPD2_9GAMM</name>
<evidence type="ECO:0000259" key="1">
    <source>
        <dbReference type="Pfam" id="PF00534"/>
    </source>
</evidence>
<dbReference type="EMBL" id="JAUZVY010000002">
    <property type="protein sequence ID" value="MDP4528827.1"/>
    <property type="molecule type" value="Genomic_DNA"/>
</dbReference>
<comment type="caution">
    <text evidence="3">The sequence shown here is derived from an EMBL/GenBank/DDBJ whole genome shotgun (WGS) entry which is preliminary data.</text>
</comment>
<dbReference type="Pfam" id="PF00534">
    <property type="entry name" value="Glycos_transf_1"/>
    <property type="match status" value="1"/>
</dbReference>
<feature type="domain" description="Glycosyl transferase family 1" evidence="1">
    <location>
        <begin position="159"/>
        <end position="302"/>
    </location>
</feature>
<accession>A0ABT9GPD2</accession>
<dbReference type="SUPFAM" id="SSF53756">
    <property type="entry name" value="UDP-Glycosyltransferase/glycogen phosphorylase"/>
    <property type="match status" value="1"/>
</dbReference>
<dbReference type="Proteomes" id="UP001236258">
    <property type="component" value="Unassembled WGS sequence"/>
</dbReference>
<evidence type="ECO:0000313" key="4">
    <source>
        <dbReference type="Proteomes" id="UP001236258"/>
    </source>
</evidence>
<dbReference type="PANTHER" id="PTHR45947">
    <property type="entry name" value="SULFOQUINOVOSYL TRANSFERASE SQD2"/>
    <property type="match status" value="1"/>
</dbReference>
<dbReference type="PANTHER" id="PTHR45947:SF3">
    <property type="entry name" value="SULFOQUINOVOSYL TRANSFERASE SQD2"/>
    <property type="match status" value="1"/>
</dbReference>
<evidence type="ECO:0000313" key="3">
    <source>
        <dbReference type="EMBL" id="MDP4528827.1"/>
    </source>
</evidence>
<dbReference type="RefSeq" id="WP_305944932.1">
    <property type="nucleotide sequence ID" value="NZ_JAUZVY010000002.1"/>
</dbReference>
<dbReference type="InterPro" id="IPR028098">
    <property type="entry name" value="Glyco_trans_4-like_N"/>
</dbReference>
<reference evidence="3 4" key="1">
    <citation type="submission" date="2023-08" db="EMBL/GenBank/DDBJ databases">
        <authorList>
            <person name="Joshi A."/>
            <person name="Thite S."/>
        </authorList>
    </citation>
    <scope>NUCLEOTIDE SEQUENCE [LARGE SCALE GENOMIC DNA]</scope>
    <source>
        <strain evidence="3 4">1E1</strain>
    </source>
</reference>
<dbReference type="CDD" id="cd03801">
    <property type="entry name" value="GT4_PimA-like"/>
    <property type="match status" value="1"/>
</dbReference>
<feature type="domain" description="Glycosyltransferase subfamily 4-like N-terminal" evidence="2">
    <location>
        <begin position="49"/>
        <end position="138"/>
    </location>
</feature>
<organism evidence="3 4">
    <name type="scientific">Alkalimonas delamerensis</name>
    <dbReference type="NCBI Taxonomy" id="265981"/>
    <lineage>
        <taxon>Bacteria</taxon>
        <taxon>Pseudomonadati</taxon>
        <taxon>Pseudomonadota</taxon>
        <taxon>Gammaproteobacteria</taxon>
        <taxon>Alkalimonas</taxon>
    </lineage>
</organism>
<dbReference type="InterPro" id="IPR050194">
    <property type="entry name" value="Glycosyltransferase_grp1"/>
</dbReference>
<gene>
    <name evidence="3" type="ORF">Q3O59_07240</name>
</gene>
<keyword evidence="3" id="KW-0328">Glycosyltransferase</keyword>
<dbReference type="GO" id="GO:0016757">
    <property type="term" value="F:glycosyltransferase activity"/>
    <property type="evidence" value="ECO:0007669"/>
    <property type="project" value="UniProtKB-KW"/>
</dbReference>
<dbReference type="InterPro" id="IPR001296">
    <property type="entry name" value="Glyco_trans_1"/>
</dbReference>
<dbReference type="Gene3D" id="3.40.50.2000">
    <property type="entry name" value="Glycogen Phosphorylase B"/>
    <property type="match status" value="2"/>
</dbReference>
<protein>
    <submittedName>
        <fullName evidence="3">Glycosyltransferase family 4 protein</fullName>
        <ecNumber evidence="3">2.4.-.-</ecNumber>
    </submittedName>
</protein>